<comment type="similarity">
    <text evidence="1">Belongs to the PhzF family.</text>
</comment>
<sequence length="263" mass="28983">MDNFYIADAFTNKPFYGNPAGIYVESGGLSDTEMQQIASEVKLSETAFLDQIGDCCFSIRWFTPKAEVDLCGHATLASAHILWELAAADKAQIHFTSKSGDLFARKEGAIIYLDFPAEFPSEITDLPKEIAASLDVPVLSVSKSRLDYIVETDSQKSVVKAQPDQTMISHLDRRGLIITSKSFSPNYDFVSRCFYPKLGVYEDPVTGSAHCQLAPYWADKMGKTSFKAIQLSSRQGQLSVRLNKDRCEIGGQAVTVLSGNLLK</sequence>
<evidence type="ECO:0000256" key="1">
    <source>
        <dbReference type="ARBA" id="ARBA00008270"/>
    </source>
</evidence>
<dbReference type="GO" id="GO:0016853">
    <property type="term" value="F:isomerase activity"/>
    <property type="evidence" value="ECO:0007669"/>
    <property type="project" value="UniProtKB-KW"/>
</dbReference>
<dbReference type="PANTHER" id="PTHR13774">
    <property type="entry name" value="PHENAZINE BIOSYNTHESIS PROTEIN"/>
    <property type="match status" value="1"/>
</dbReference>
<dbReference type="InterPro" id="IPR003719">
    <property type="entry name" value="Phenazine_PhzF-like"/>
</dbReference>
<dbReference type="RefSeq" id="WP_010025145.1">
    <property type="nucleotide sequence ID" value="NZ_AFVQ02000066.1"/>
</dbReference>
<name>A0A0U1QQ61_9BACL</name>
<feature type="active site" evidence="3">
    <location>
        <position position="45"/>
    </location>
</feature>
<proteinExistence type="inferred from homology"/>
<keyword evidence="2" id="KW-0413">Isomerase</keyword>
<dbReference type="EMBL" id="AFVQ02000066">
    <property type="protein sequence ID" value="KLI02941.1"/>
    <property type="molecule type" value="Genomic_DNA"/>
</dbReference>
<dbReference type="GO" id="GO:0005737">
    <property type="term" value="C:cytoplasm"/>
    <property type="evidence" value="ECO:0007669"/>
    <property type="project" value="TreeGrafter"/>
</dbReference>
<evidence type="ECO:0000256" key="2">
    <source>
        <dbReference type="ARBA" id="ARBA00023235"/>
    </source>
</evidence>
<protein>
    <recommendedName>
        <fullName evidence="6">Oxidoreductase</fullName>
    </recommendedName>
</protein>
<dbReference type="OrthoDB" id="9788221at2"/>
<organism evidence="4 5">
    <name type="scientific">Sporolactobacillus inulinus CASD</name>
    <dbReference type="NCBI Taxonomy" id="1069536"/>
    <lineage>
        <taxon>Bacteria</taxon>
        <taxon>Bacillati</taxon>
        <taxon>Bacillota</taxon>
        <taxon>Bacilli</taxon>
        <taxon>Bacillales</taxon>
        <taxon>Sporolactobacillaceae</taxon>
        <taxon>Sporolactobacillus</taxon>
    </lineage>
</organism>
<dbReference type="SUPFAM" id="SSF54506">
    <property type="entry name" value="Diaminopimelate epimerase-like"/>
    <property type="match status" value="1"/>
</dbReference>
<dbReference type="Gene3D" id="3.10.310.10">
    <property type="entry name" value="Diaminopimelate Epimerase, Chain A, domain 1"/>
    <property type="match status" value="2"/>
</dbReference>
<dbReference type="Pfam" id="PF02567">
    <property type="entry name" value="PhzC-PhzF"/>
    <property type="match status" value="1"/>
</dbReference>
<evidence type="ECO:0000313" key="4">
    <source>
        <dbReference type="EMBL" id="KLI02941.1"/>
    </source>
</evidence>
<dbReference type="Proteomes" id="UP000035553">
    <property type="component" value="Unassembled WGS sequence"/>
</dbReference>
<evidence type="ECO:0000256" key="3">
    <source>
        <dbReference type="PIRSR" id="PIRSR016184-1"/>
    </source>
</evidence>
<dbReference type="STRING" id="1069536.SINU_05305"/>
<evidence type="ECO:0008006" key="6">
    <source>
        <dbReference type="Google" id="ProtNLM"/>
    </source>
</evidence>
<dbReference type="AlphaFoldDB" id="A0A0U1QQ61"/>
<dbReference type="PANTHER" id="PTHR13774:SF17">
    <property type="entry name" value="PHENAZINE BIOSYNTHESIS-LIKE DOMAIN-CONTAINING PROTEIN"/>
    <property type="match status" value="1"/>
</dbReference>
<evidence type="ECO:0000313" key="5">
    <source>
        <dbReference type="Proteomes" id="UP000035553"/>
    </source>
</evidence>
<comment type="caution">
    <text evidence="4">The sequence shown here is derived from an EMBL/GenBank/DDBJ whole genome shotgun (WGS) entry which is preliminary data.</text>
</comment>
<reference evidence="4 5" key="1">
    <citation type="journal article" date="2011" name="J. Bacteriol.">
        <title>Draft genome sequence of Sporolactobacillus inulinus strain CASD, an efficient D-lactic acid-producing bacterium with high-concentration lactate tolerance capability.</title>
        <authorList>
            <person name="Yu B."/>
            <person name="Su F."/>
            <person name="Wang L."/>
            <person name="Xu K."/>
            <person name="Zhao B."/>
            <person name="Xu P."/>
        </authorList>
    </citation>
    <scope>NUCLEOTIDE SEQUENCE [LARGE SCALE GENOMIC DNA]</scope>
    <source>
        <strain evidence="4 5">CASD</strain>
    </source>
</reference>
<dbReference type="PIRSF" id="PIRSF016184">
    <property type="entry name" value="PhzC_PhzF"/>
    <property type="match status" value="1"/>
</dbReference>
<accession>A0A0U1QQ61</accession>
<dbReference type="NCBIfam" id="TIGR00654">
    <property type="entry name" value="PhzF_family"/>
    <property type="match status" value="1"/>
</dbReference>
<keyword evidence="5" id="KW-1185">Reference proteome</keyword>
<gene>
    <name evidence="4" type="ORF">SINU_05305</name>
</gene>